<evidence type="ECO:0000256" key="8">
    <source>
        <dbReference type="PIRSR" id="PIRSR602401-1"/>
    </source>
</evidence>
<dbReference type="PRINTS" id="PR00385">
    <property type="entry name" value="P450"/>
</dbReference>
<dbReference type="Gene3D" id="1.10.630.10">
    <property type="entry name" value="Cytochrome P450"/>
    <property type="match status" value="1"/>
</dbReference>
<gene>
    <name evidence="11" type="ORF">JX265_006406</name>
</gene>
<keyword evidence="7 9" id="KW-0503">Monooxygenase</keyword>
<keyword evidence="6 8" id="KW-0408">Iron</keyword>
<dbReference type="FunFam" id="1.10.630.10:FF:000047">
    <property type="entry name" value="Cytochrome P450 monooxygenase"/>
    <property type="match status" value="1"/>
</dbReference>
<dbReference type="InterPro" id="IPR050121">
    <property type="entry name" value="Cytochrome_P450_monoxygenase"/>
</dbReference>
<dbReference type="GO" id="GO:0009403">
    <property type="term" value="P:toxin biosynthetic process"/>
    <property type="evidence" value="ECO:0007669"/>
    <property type="project" value="UniProtKB-ARBA"/>
</dbReference>
<comment type="cofactor">
    <cofactor evidence="1 8">
        <name>heme</name>
        <dbReference type="ChEBI" id="CHEBI:30413"/>
    </cofactor>
</comment>
<evidence type="ECO:0000256" key="10">
    <source>
        <dbReference type="SAM" id="Phobius"/>
    </source>
</evidence>
<protein>
    <recommendedName>
        <fullName evidence="13">Cytochrome P450</fullName>
    </recommendedName>
</protein>
<organism evidence="11 12">
    <name type="scientific">Neoarthrinium moseri</name>
    <dbReference type="NCBI Taxonomy" id="1658444"/>
    <lineage>
        <taxon>Eukaryota</taxon>
        <taxon>Fungi</taxon>
        <taxon>Dikarya</taxon>
        <taxon>Ascomycota</taxon>
        <taxon>Pezizomycotina</taxon>
        <taxon>Sordariomycetes</taxon>
        <taxon>Xylariomycetidae</taxon>
        <taxon>Amphisphaeriales</taxon>
        <taxon>Apiosporaceae</taxon>
        <taxon>Neoarthrinium</taxon>
    </lineage>
</organism>
<dbReference type="CDD" id="cd11058">
    <property type="entry name" value="CYP60B-like"/>
    <property type="match status" value="1"/>
</dbReference>
<evidence type="ECO:0000256" key="7">
    <source>
        <dbReference type="ARBA" id="ARBA00023033"/>
    </source>
</evidence>
<sequence length="499" mass="57336">MALYTLSIGNLFATITVLGITYLASNMVYNLYFHPLSQFPGPFLMRISRLPYIYRFTRGALPYYMLEIHEKYGEVVRVAPNELAFANPAAWNDIQGHRTKGQLEMEKSAAFYKPIKGIETDIINADREEHGMIRRTLAHGFSEKALRDQQPLIKKYVDLLVQRLRENCADGTKALDMTAWYNFTTFDVIGDLAFGEPFGCLEESRYHSWVATIFQMAHVGTFVQSLSFYPAIKAVLDAFVPFMEKMDKQRQGFLRLSRTKLQTRMTKFKERPDLVEPLIRRKDEWGLTMEKLQATCSILIIAGSETTATLLSGVTYFLMTNPDAMKRATDEVRSRFKTEDEINFVTVNDLNFMNSCLSEAFRLYPPVAMGLPRVVPAGGAKICGHYIAEGNIVAVHHYALYRRASVFKDPLEYHPERFLGDPRFANDSRDALQPFHIGPRNCIGRKPSLAYVEMRTILARMLWNFDLRIADESRNFLDQRNFNLWEKGALKTYLTPVVR</sequence>
<dbReference type="Proteomes" id="UP000829685">
    <property type="component" value="Unassembled WGS sequence"/>
</dbReference>
<dbReference type="Pfam" id="PF00067">
    <property type="entry name" value="p450"/>
    <property type="match status" value="1"/>
</dbReference>
<dbReference type="PANTHER" id="PTHR24305">
    <property type="entry name" value="CYTOCHROME P450"/>
    <property type="match status" value="1"/>
</dbReference>
<dbReference type="InterPro" id="IPR017972">
    <property type="entry name" value="Cyt_P450_CS"/>
</dbReference>
<dbReference type="GO" id="GO:0020037">
    <property type="term" value="F:heme binding"/>
    <property type="evidence" value="ECO:0007669"/>
    <property type="project" value="InterPro"/>
</dbReference>
<comment type="similarity">
    <text evidence="2 9">Belongs to the cytochrome P450 family.</text>
</comment>
<keyword evidence="12" id="KW-1185">Reference proteome</keyword>
<keyword evidence="10" id="KW-1133">Transmembrane helix</keyword>
<dbReference type="InterPro" id="IPR036396">
    <property type="entry name" value="Cyt_P450_sf"/>
</dbReference>
<dbReference type="PANTHER" id="PTHR24305:SF230">
    <property type="entry name" value="P450, PUTATIVE (EUROFUNG)-RELATED"/>
    <property type="match status" value="1"/>
</dbReference>
<dbReference type="PROSITE" id="PS00086">
    <property type="entry name" value="CYTOCHROME_P450"/>
    <property type="match status" value="1"/>
</dbReference>
<evidence type="ECO:0000256" key="6">
    <source>
        <dbReference type="ARBA" id="ARBA00023004"/>
    </source>
</evidence>
<name>A0A9P9WME1_9PEZI</name>
<keyword evidence="4 8" id="KW-0479">Metal-binding</keyword>
<evidence type="ECO:0000256" key="3">
    <source>
        <dbReference type="ARBA" id="ARBA00022617"/>
    </source>
</evidence>
<keyword evidence="10" id="KW-0472">Membrane</keyword>
<evidence type="ECO:0000256" key="2">
    <source>
        <dbReference type="ARBA" id="ARBA00010617"/>
    </source>
</evidence>
<evidence type="ECO:0000256" key="5">
    <source>
        <dbReference type="ARBA" id="ARBA00023002"/>
    </source>
</evidence>
<dbReference type="GO" id="GO:0004497">
    <property type="term" value="F:monooxygenase activity"/>
    <property type="evidence" value="ECO:0007669"/>
    <property type="project" value="UniProtKB-KW"/>
</dbReference>
<evidence type="ECO:0000256" key="4">
    <source>
        <dbReference type="ARBA" id="ARBA00022723"/>
    </source>
</evidence>
<reference evidence="11" key="1">
    <citation type="submission" date="2021-03" db="EMBL/GenBank/DDBJ databases">
        <title>Revisited historic fungal species revealed as producer of novel bioactive compounds through whole genome sequencing and comparative genomics.</title>
        <authorList>
            <person name="Vignolle G.A."/>
            <person name="Hochenegger N."/>
            <person name="Mach R.L."/>
            <person name="Mach-Aigner A.R."/>
            <person name="Javad Rahimi M."/>
            <person name="Salim K.A."/>
            <person name="Chan C.M."/>
            <person name="Lim L.B.L."/>
            <person name="Cai F."/>
            <person name="Druzhinina I.S."/>
            <person name="U'Ren J.M."/>
            <person name="Derntl C."/>
        </authorList>
    </citation>
    <scope>NUCLEOTIDE SEQUENCE</scope>
    <source>
        <strain evidence="11">TUCIM 5799</strain>
    </source>
</reference>
<evidence type="ECO:0000313" key="12">
    <source>
        <dbReference type="Proteomes" id="UP000829685"/>
    </source>
</evidence>
<feature type="binding site" description="axial binding residue" evidence="8">
    <location>
        <position position="442"/>
    </location>
    <ligand>
        <name>heme</name>
        <dbReference type="ChEBI" id="CHEBI:30413"/>
    </ligand>
    <ligandPart>
        <name>Fe</name>
        <dbReference type="ChEBI" id="CHEBI:18248"/>
    </ligandPart>
</feature>
<evidence type="ECO:0008006" key="13">
    <source>
        <dbReference type="Google" id="ProtNLM"/>
    </source>
</evidence>
<dbReference type="OrthoDB" id="1470350at2759"/>
<dbReference type="InterPro" id="IPR001128">
    <property type="entry name" value="Cyt_P450"/>
</dbReference>
<dbReference type="SUPFAM" id="SSF48264">
    <property type="entry name" value="Cytochrome P450"/>
    <property type="match status" value="1"/>
</dbReference>
<dbReference type="PRINTS" id="PR00463">
    <property type="entry name" value="EP450I"/>
</dbReference>
<evidence type="ECO:0000256" key="9">
    <source>
        <dbReference type="RuleBase" id="RU000461"/>
    </source>
</evidence>
<dbReference type="EMBL" id="JAFIMR010000014">
    <property type="protein sequence ID" value="KAI1870236.1"/>
    <property type="molecule type" value="Genomic_DNA"/>
</dbReference>
<dbReference type="InterPro" id="IPR002401">
    <property type="entry name" value="Cyt_P450_E_grp-I"/>
</dbReference>
<proteinExistence type="inferred from homology"/>
<keyword evidence="3 8" id="KW-0349">Heme</keyword>
<dbReference type="AlphaFoldDB" id="A0A9P9WME1"/>
<keyword evidence="10" id="KW-0812">Transmembrane</keyword>
<accession>A0A9P9WME1</accession>
<evidence type="ECO:0000313" key="11">
    <source>
        <dbReference type="EMBL" id="KAI1870236.1"/>
    </source>
</evidence>
<dbReference type="GO" id="GO:0016705">
    <property type="term" value="F:oxidoreductase activity, acting on paired donors, with incorporation or reduction of molecular oxygen"/>
    <property type="evidence" value="ECO:0007669"/>
    <property type="project" value="InterPro"/>
</dbReference>
<comment type="caution">
    <text evidence="11">The sequence shown here is derived from an EMBL/GenBank/DDBJ whole genome shotgun (WGS) entry which is preliminary data.</text>
</comment>
<dbReference type="GO" id="GO:0005506">
    <property type="term" value="F:iron ion binding"/>
    <property type="evidence" value="ECO:0007669"/>
    <property type="project" value="InterPro"/>
</dbReference>
<evidence type="ECO:0000256" key="1">
    <source>
        <dbReference type="ARBA" id="ARBA00001971"/>
    </source>
</evidence>
<keyword evidence="5 9" id="KW-0560">Oxidoreductase</keyword>
<feature type="transmembrane region" description="Helical" evidence="10">
    <location>
        <begin position="12"/>
        <end position="32"/>
    </location>
</feature>